<protein>
    <submittedName>
        <fullName evidence="1">Uncharacterized protein</fullName>
    </submittedName>
</protein>
<evidence type="ECO:0000313" key="1">
    <source>
        <dbReference type="EMBL" id="SVB64110.1"/>
    </source>
</evidence>
<organism evidence="1">
    <name type="scientific">marine metagenome</name>
    <dbReference type="NCBI Taxonomy" id="408172"/>
    <lineage>
        <taxon>unclassified sequences</taxon>
        <taxon>metagenomes</taxon>
        <taxon>ecological metagenomes</taxon>
    </lineage>
</organism>
<accession>A0A382FM61</accession>
<proteinExistence type="predicted"/>
<dbReference type="EMBL" id="UINC01050761">
    <property type="protein sequence ID" value="SVB64110.1"/>
    <property type="molecule type" value="Genomic_DNA"/>
</dbReference>
<name>A0A382FM61_9ZZZZ</name>
<dbReference type="AlphaFoldDB" id="A0A382FM61"/>
<gene>
    <name evidence="1" type="ORF">METZ01_LOCUS216964</name>
</gene>
<sequence length="33" mass="3392">MALQALNEKLLALDIGLAQEAIVSEALKVPSAA</sequence>
<reference evidence="1" key="1">
    <citation type="submission" date="2018-05" db="EMBL/GenBank/DDBJ databases">
        <authorList>
            <person name="Lanie J.A."/>
            <person name="Ng W.-L."/>
            <person name="Kazmierczak K.M."/>
            <person name="Andrzejewski T.M."/>
            <person name="Davidsen T.M."/>
            <person name="Wayne K.J."/>
            <person name="Tettelin H."/>
            <person name="Glass J.I."/>
            <person name="Rusch D."/>
            <person name="Podicherti R."/>
            <person name="Tsui H.-C.T."/>
            <person name="Winkler M.E."/>
        </authorList>
    </citation>
    <scope>NUCLEOTIDE SEQUENCE</scope>
</reference>